<evidence type="ECO:0000256" key="1">
    <source>
        <dbReference type="SAM" id="Phobius"/>
    </source>
</evidence>
<dbReference type="EMBL" id="PQFF01000231">
    <property type="protein sequence ID" value="RHZ71871.1"/>
    <property type="molecule type" value="Genomic_DNA"/>
</dbReference>
<keyword evidence="1" id="KW-1133">Transmembrane helix</keyword>
<dbReference type="AlphaFoldDB" id="A0A397I7Y5"/>
<comment type="caution">
    <text evidence="2">The sequence shown here is derived from an EMBL/GenBank/DDBJ whole genome shotgun (WGS) entry which is preliminary data.</text>
</comment>
<keyword evidence="3" id="KW-1185">Reference proteome</keyword>
<protein>
    <submittedName>
        <fullName evidence="2">Uncharacterized protein</fullName>
    </submittedName>
</protein>
<sequence>MEEFPLSLTIIVDNHAYSWMVSKAAYKMKPKKPINRSYATNNLALQVIFTDADAAMVAAIQMHMYYIVLQQTSHVLHVVAALIFHMISHIGLIQIMVVYEHQIETNFDILHEIHNTQVYSDTVNQNLSHKAKYNQGIRNAKRAIELVLQVGCESELNLLLQDFNTQFEKMMVYSRQNSSDVLGEASQHSIETLNENEGKYTCSYCIVKE</sequence>
<evidence type="ECO:0000313" key="2">
    <source>
        <dbReference type="EMBL" id="RHZ71871.1"/>
    </source>
</evidence>
<dbReference type="STRING" id="1348612.A0A397I7Y5"/>
<evidence type="ECO:0000313" key="3">
    <source>
        <dbReference type="Proteomes" id="UP000266861"/>
    </source>
</evidence>
<keyword evidence="1" id="KW-0472">Membrane</keyword>
<gene>
    <name evidence="2" type="ORF">Glove_251g40</name>
</gene>
<organism evidence="2 3">
    <name type="scientific">Diversispora epigaea</name>
    <dbReference type="NCBI Taxonomy" id="1348612"/>
    <lineage>
        <taxon>Eukaryota</taxon>
        <taxon>Fungi</taxon>
        <taxon>Fungi incertae sedis</taxon>
        <taxon>Mucoromycota</taxon>
        <taxon>Glomeromycotina</taxon>
        <taxon>Glomeromycetes</taxon>
        <taxon>Diversisporales</taxon>
        <taxon>Diversisporaceae</taxon>
        <taxon>Diversispora</taxon>
    </lineage>
</organism>
<name>A0A397I7Y5_9GLOM</name>
<keyword evidence="1" id="KW-0812">Transmembrane</keyword>
<dbReference type="Proteomes" id="UP000266861">
    <property type="component" value="Unassembled WGS sequence"/>
</dbReference>
<proteinExistence type="predicted"/>
<accession>A0A397I7Y5</accession>
<feature type="transmembrane region" description="Helical" evidence="1">
    <location>
        <begin position="74"/>
        <end position="99"/>
    </location>
</feature>
<feature type="transmembrane region" description="Helical" evidence="1">
    <location>
        <begin position="47"/>
        <end position="68"/>
    </location>
</feature>
<reference evidence="2 3" key="1">
    <citation type="submission" date="2018-08" db="EMBL/GenBank/DDBJ databases">
        <title>Genome and evolution of the arbuscular mycorrhizal fungus Diversispora epigaea (formerly Glomus versiforme) and its bacterial endosymbionts.</title>
        <authorList>
            <person name="Sun X."/>
            <person name="Fei Z."/>
            <person name="Harrison M."/>
        </authorList>
    </citation>
    <scope>NUCLEOTIDE SEQUENCE [LARGE SCALE GENOMIC DNA]</scope>
    <source>
        <strain evidence="2 3">IT104</strain>
    </source>
</reference>